<feature type="region of interest" description="Disordered" evidence="5">
    <location>
        <begin position="513"/>
        <end position="625"/>
    </location>
</feature>
<keyword evidence="3" id="KW-0547">Nucleotide-binding</keyword>
<evidence type="ECO:0000256" key="1">
    <source>
        <dbReference type="ARBA" id="ARBA00005417"/>
    </source>
</evidence>
<dbReference type="SMART" id="SM00382">
    <property type="entry name" value="AAA"/>
    <property type="match status" value="1"/>
</dbReference>
<feature type="domain" description="ABC transporter" evidence="6">
    <location>
        <begin position="7"/>
        <end position="232"/>
    </location>
</feature>
<dbReference type="InterPro" id="IPR003439">
    <property type="entry name" value="ABC_transporter-like_ATP-bd"/>
</dbReference>
<evidence type="ECO:0000313" key="7">
    <source>
        <dbReference type="EMBL" id="MEJ1087913.1"/>
    </source>
</evidence>
<dbReference type="RefSeq" id="WP_337331582.1">
    <property type="nucleotide sequence ID" value="NZ_JBBDGM010000004.1"/>
</dbReference>
<dbReference type="PROSITE" id="PS50893">
    <property type="entry name" value="ABC_TRANSPORTER_2"/>
    <property type="match status" value="1"/>
</dbReference>
<protein>
    <submittedName>
        <fullName evidence="7">ATP-binding cassette domain-containing protein</fullName>
    </submittedName>
</protein>
<sequence length="625" mass="63623">MPEGQVLEFADVTKRFNTVTAVSELSVRVEPGAVTGFLGPNGAGKTTSLRILLGQIKPTTGTATIGGVPYSELRQPLRTIGAVLEESSYRPRRTAARHLNIAAKANGIPSERVAEVLHLVGLQDDADTRLGSYSLGMRQRLAVATALLGDPGVLVLDEPANGLDPEGIRWMRLLMRRLADEGRTVLVSSHVLSEIEQVADNVVVLSRGKAVFSGSMDDLADPAGGAVVVDAEDRPALIAALTSADLSFDLLRSGVTVRNSDATRVGAIAAEAGIALSTLQQRGPSLEEVFLDLVYGRRGDSPRVDEVANPVTHPAGSADPVADAALVAGGVPLAGAAAVVADGGVVAAAGVGYGTAPIDIIPSGADADADADASNAAGETAGEHEATGEAADDADAATDVPVASETAIDHEAPLLGETPIADDASVEGEAAPIADADDEVDDVDVSDAWAPRAADAAASDSAEGDTARDDSAAAPASTDEDDAQDRPVLLPTATASVALPITHEVQSFTDLITGIPASTTDDPTPGTEAIPVAPPAVVHDDDDDSAVDDAEDDPRLAAMRTSLSSAASRFFDGPAPSYPYGTADSRATASSPSANEADSTPAGEAEQPDAPSDEQDDQSADQHHG</sequence>
<dbReference type="PANTHER" id="PTHR43335">
    <property type="entry name" value="ABC TRANSPORTER, ATP-BINDING PROTEIN"/>
    <property type="match status" value="1"/>
</dbReference>
<dbReference type="SUPFAM" id="SSF52540">
    <property type="entry name" value="P-loop containing nucleoside triphosphate hydrolases"/>
    <property type="match status" value="1"/>
</dbReference>
<gene>
    <name evidence="7" type="ORF">WDU99_06240</name>
</gene>
<feature type="compositionally biased region" description="Polar residues" evidence="5">
    <location>
        <begin position="513"/>
        <end position="522"/>
    </location>
</feature>
<keyword evidence="8" id="KW-1185">Reference proteome</keyword>
<keyword evidence="2" id="KW-0813">Transport</keyword>
<dbReference type="InterPro" id="IPR003593">
    <property type="entry name" value="AAA+_ATPase"/>
</dbReference>
<comment type="caution">
    <text evidence="7">The sequence shown here is derived from an EMBL/GenBank/DDBJ whole genome shotgun (WGS) entry which is preliminary data.</text>
</comment>
<keyword evidence="4 7" id="KW-0067">ATP-binding</keyword>
<comment type="similarity">
    <text evidence="1">Belongs to the ABC transporter superfamily.</text>
</comment>
<feature type="compositionally biased region" description="Polar residues" evidence="5">
    <location>
        <begin position="585"/>
        <end position="598"/>
    </location>
</feature>
<evidence type="ECO:0000313" key="8">
    <source>
        <dbReference type="Proteomes" id="UP001371224"/>
    </source>
</evidence>
<dbReference type="InterPro" id="IPR017871">
    <property type="entry name" value="ABC_transporter-like_CS"/>
</dbReference>
<evidence type="ECO:0000259" key="6">
    <source>
        <dbReference type="PROSITE" id="PS50893"/>
    </source>
</evidence>
<feature type="region of interest" description="Disordered" evidence="5">
    <location>
        <begin position="367"/>
        <end position="396"/>
    </location>
</feature>
<dbReference type="Gene3D" id="3.40.50.300">
    <property type="entry name" value="P-loop containing nucleotide triphosphate hydrolases"/>
    <property type="match status" value="1"/>
</dbReference>
<accession>A0ABU8L9D0</accession>
<proteinExistence type="inferred from homology"/>
<feature type="region of interest" description="Disordered" evidence="5">
    <location>
        <begin position="452"/>
        <end position="496"/>
    </location>
</feature>
<dbReference type="Proteomes" id="UP001371224">
    <property type="component" value="Unassembled WGS sequence"/>
</dbReference>
<evidence type="ECO:0000256" key="3">
    <source>
        <dbReference type="ARBA" id="ARBA00022741"/>
    </source>
</evidence>
<reference evidence="7 8" key="1">
    <citation type="submission" date="2024-02" db="EMBL/GenBank/DDBJ databases">
        <authorList>
            <person name="Saticioglu I.B."/>
        </authorList>
    </citation>
    <scope>NUCLEOTIDE SEQUENCE [LARGE SCALE GENOMIC DNA]</scope>
    <source>
        <strain evidence="7 8">Mu-80</strain>
    </source>
</reference>
<feature type="compositionally biased region" description="Low complexity" evidence="5">
    <location>
        <begin position="367"/>
        <end position="380"/>
    </location>
</feature>
<organism evidence="7 8">
    <name type="scientific">Microbacterium bandirmense</name>
    <dbReference type="NCBI Taxonomy" id="3122050"/>
    <lineage>
        <taxon>Bacteria</taxon>
        <taxon>Bacillati</taxon>
        <taxon>Actinomycetota</taxon>
        <taxon>Actinomycetes</taxon>
        <taxon>Micrococcales</taxon>
        <taxon>Microbacteriaceae</taxon>
        <taxon>Microbacterium</taxon>
    </lineage>
</organism>
<dbReference type="InterPro" id="IPR027417">
    <property type="entry name" value="P-loop_NTPase"/>
</dbReference>
<feature type="compositionally biased region" description="Acidic residues" evidence="5">
    <location>
        <begin position="540"/>
        <end position="552"/>
    </location>
</feature>
<evidence type="ECO:0000256" key="2">
    <source>
        <dbReference type="ARBA" id="ARBA00022448"/>
    </source>
</evidence>
<dbReference type="GO" id="GO:0005524">
    <property type="term" value="F:ATP binding"/>
    <property type="evidence" value="ECO:0007669"/>
    <property type="project" value="UniProtKB-KW"/>
</dbReference>
<dbReference type="EMBL" id="JBBDGM010000004">
    <property type="protein sequence ID" value="MEJ1087913.1"/>
    <property type="molecule type" value="Genomic_DNA"/>
</dbReference>
<dbReference type="Pfam" id="PF00005">
    <property type="entry name" value="ABC_tran"/>
    <property type="match status" value="1"/>
</dbReference>
<evidence type="ECO:0000256" key="5">
    <source>
        <dbReference type="SAM" id="MobiDB-lite"/>
    </source>
</evidence>
<dbReference type="PANTHER" id="PTHR43335:SF4">
    <property type="entry name" value="ABC TRANSPORTER, ATP-BINDING PROTEIN"/>
    <property type="match status" value="1"/>
</dbReference>
<name>A0ABU8L9D0_9MICO</name>
<evidence type="ECO:0000256" key="4">
    <source>
        <dbReference type="ARBA" id="ARBA00022840"/>
    </source>
</evidence>
<feature type="compositionally biased region" description="Low complexity" evidence="5">
    <location>
        <begin position="452"/>
        <end position="461"/>
    </location>
</feature>
<dbReference type="PROSITE" id="PS00211">
    <property type="entry name" value="ABC_TRANSPORTER_1"/>
    <property type="match status" value="1"/>
</dbReference>